<dbReference type="PROSITE" id="PS51186">
    <property type="entry name" value="GNAT"/>
    <property type="match status" value="1"/>
</dbReference>
<dbReference type="HOGENOM" id="CLU_013985_3_6_11"/>
<dbReference type="AlphaFoldDB" id="D3Q4Z0"/>
<dbReference type="PANTHER" id="PTHR43441:SF11">
    <property type="entry name" value="RIBOSOMAL-PROTEIN-SERINE ACETYLTRANSFERASE"/>
    <property type="match status" value="1"/>
</dbReference>
<protein>
    <submittedName>
        <fullName evidence="2">GCN5-related N-acetyltransferase</fullName>
    </submittedName>
</protein>
<dbReference type="STRING" id="446470.Snas_2487"/>
<organism evidence="2 3">
    <name type="scientific">Stackebrandtia nassauensis (strain DSM 44728 / CIP 108903 / NRRL B-16338 / NBRC 102104 / LLR-40K-21)</name>
    <dbReference type="NCBI Taxonomy" id="446470"/>
    <lineage>
        <taxon>Bacteria</taxon>
        <taxon>Bacillati</taxon>
        <taxon>Actinomycetota</taxon>
        <taxon>Actinomycetes</taxon>
        <taxon>Glycomycetales</taxon>
        <taxon>Glycomycetaceae</taxon>
        <taxon>Stackebrandtia</taxon>
    </lineage>
</organism>
<gene>
    <name evidence="2" type="ordered locus">Snas_2487</name>
</gene>
<dbReference type="KEGG" id="sna:Snas_2487"/>
<dbReference type="InterPro" id="IPR051908">
    <property type="entry name" value="Ribosomal_N-acetyltransferase"/>
</dbReference>
<dbReference type="InterPro" id="IPR016181">
    <property type="entry name" value="Acyl_CoA_acyltransferase"/>
</dbReference>
<dbReference type="SUPFAM" id="SSF55729">
    <property type="entry name" value="Acyl-CoA N-acyltransferases (Nat)"/>
    <property type="match status" value="1"/>
</dbReference>
<dbReference type="GO" id="GO:1990189">
    <property type="term" value="F:protein N-terminal-serine acetyltransferase activity"/>
    <property type="evidence" value="ECO:0007669"/>
    <property type="project" value="TreeGrafter"/>
</dbReference>
<name>D3Q4Z0_STANL</name>
<accession>D3Q4Z0</accession>
<dbReference type="GO" id="GO:0005737">
    <property type="term" value="C:cytoplasm"/>
    <property type="evidence" value="ECO:0007669"/>
    <property type="project" value="TreeGrafter"/>
</dbReference>
<reference evidence="2 3" key="1">
    <citation type="journal article" date="2009" name="Stand. Genomic Sci.">
        <title>Complete genome sequence of Stackebrandtia nassauensis type strain (LLR-40K-21).</title>
        <authorList>
            <person name="Munk C."/>
            <person name="Lapidus A."/>
            <person name="Copeland A."/>
            <person name="Jando M."/>
            <person name="Mayilraj S."/>
            <person name="Glavina Del Rio T."/>
            <person name="Nolan M."/>
            <person name="Chen F."/>
            <person name="Lucas S."/>
            <person name="Tice H."/>
            <person name="Cheng J.F."/>
            <person name="Han C."/>
            <person name="Detter J.C."/>
            <person name="Bruce D."/>
            <person name="Goodwin L."/>
            <person name="Chain P."/>
            <person name="Pitluck S."/>
            <person name="Goker M."/>
            <person name="Ovchinikova G."/>
            <person name="Pati A."/>
            <person name="Ivanova N."/>
            <person name="Mavromatis K."/>
            <person name="Chen A."/>
            <person name="Palaniappan K."/>
            <person name="Land M."/>
            <person name="Hauser L."/>
            <person name="Chang Y.J."/>
            <person name="Jeffries C.D."/>
            <person name="Bristow J."/>
            <person name="Eisen J.A."/>
            <person name="Markowitz V."/>
            <person name="Hugenholtz P."/>
            <person name="Kyrpides N.C."/>
            <person name="Klenk H.P."/>
        </authorList>
    </citation>
    <scope>NUCLEOTIDE SEQUENCE [LARGE SCALE GENOMIC DNA]</scope>
    <source>
        <strain evidence="3">DSM 44728 / CIP 108903 / NRRL B-16338 / NBRC 102104 / LLR-40K-21</strain>
    </source>
</reference>
<dbReference type="CDD" id="cd04301">
    <property type="entry name" value="NAT_SF"/>
    <property type="match status" value="1"/>
</dbReference>
<dbReference type="PANTHER" id="PTHR43441">
    <property type="entry name" value="RIBOSOMAL-PROTEIN-SERINE ACETYLTRANSFERASE"/>
    <property type="match status" value="1"/>
</dbReference>
<evidence type="ECO:0000313" key="3">
    <source>
        <dbReference type="Proteomes" id="UP000000844"/>
    </source>
</evidence>
<dbReference type="Proteomes" id="UP000000844">
    <property type="component" value="Chromosome"/>
</dbReference>
<proteinExistence type="predicted"/>
<dbReference type="GO" id="GO:0008999">
    <property type="term" value="F:protein-N-terminal-alanine acetyltransferase activity"/>
    <property type="evidence" value="ECO:0007669"/>
    <property type="project" value="TreeGrafter"/>
</dbReference>
<dbReference type="Gene3D" id="3.40.630.30">
    <property type="match status" value="1"/>
</dbReference>
<keyword evidence="3" id="KW-1185">Reference proteome</keyword>
<dbReference type="eggNOG" id="COG1670">
    <property type="taxonomic scope" value="Bacteria"/>
</dbReference>
<feature type="domain" description="N-acetyltransferase" evidence="1">
    <location>
        <begin position="5"/>
        <end position="170"/>
    </location>
</feature>
<sequence length="174" mass="19677">MPPSLKLRPIVMDDWTAVHDWARLDESCRYQGWGPNTEHETRAFVERAVAGWNVEPVRHRVYVAEVDGEIVGSGVLHFRDRRHRQGEISYGVHPKLWGRGLGTAVGAELLRVGFDGLGLHRIAATCDPRNRASAAVLGKLGMSFEGRMRHTRRIGDGWRDSDLYSILDGEWRPL</sequence>
<evidence type="ECO:0000313" key="2">
    <source>
        <dbReference type="EMBL" id="ADD42170.1"/>
    </source>
</evidence>
<dbReference type="EMBL" id="CP001778">
    <property type="protein sequence ID" value="ADD42170.1"/>
    <property type="molecule type" value="Genomic_DNA"/>
</dbReference>
<keyword evidence="2" id="KW-0808">Transferase</keyword>
<dbReference type="RefSeq" id="WP_013017741.1">
    <property type="nucleotide sequence ID" value="NC_013947.1"/>
</dbReference>
<dbReference type="Pfam" id="PF13302">
    <property type="entry name" value="Acetyltransf_3"/>
    <property type="match status" value="1"/>
</dbReference>
<dbReference type="InterPro" id="IPR000182">
    <property type="entry name" value="GNAT_dom"/>
</dbReference>
<evidence type="ECO:0000259" key="1">
    <source>
        <dbReference type="PROSITE" id="PS51186"/>
    </source>
</evidence>
<dbReference type="OrthoDB" id="9132139at2"/>